<organism evidence="7 8">
    <name type="scientific">Pyrrhoderma noxium</name>
    <dbReference type="NCBI Taxonomy" id="2282107"/>
    <lineage>
        <taxon>Eukaryota</taxon>
        <taxon>Fungi</taxon>
        <taxon>Dikarya</taxon>
        <taxon>Basidiomycota</taxon>
        <taxon>Agaricomycotina</taxon>
        <taxon>Agaricomycetes</taxon>
        <taxon>Hymenochaetales</taxon>
        <taxon>Hymenochaetaceae</taxon>
        <taxon>Pyrrhoderma</taxon>
    </lineage>
</organism>
<dbReference type="STRING" id="2282107.A0A286UC88"/>
<dbReference type="Proteomes" id="UP000217199">
    <property type="component" value="Unassembled WGS sequence"/>
</dbReference>
<proteinExistence type="predicted"/>
<keyword evidence="2 6" id="KW-0812">Transmembrane</keyword>
<evidence type="ECO:0000313" key="8">
    <source>
        <dbReference type="Proteomes" id="UP000217199"/>
    </source>
</evidence>
<keyword evidence="4 6" id="KW-1133">Transmembrane helix</keyword>
<comment type="subcellular location">
    <subcellularLocation>
        <location evidence="1">Endoplasmic reticulum membrane</location>
        <topology evidence="1">Multi-pass membrane protein</topology>
    </subcellularLocation>
</comment>
<keyword evidence="3" id="KW-0256">Endoplasmic reticulum</keyword>
<feature type="transmembrane region" description="Helical" evidence="6">
    <location>
        <begin position="52"/>
        <end position="74"/>
    </location>
</feature>
<evidence type="ECO:0000256" key="3">
    <source>
        <dbReference type="ARBA" id="ARBA00022824"/>
    </source>
</evidence>
<evidence type="ECO:0000256" key="1">
    <source>
        <dbReference type="ARBA" id="ARBA00004477"/>
    </source>
</evidence>
<dbReference type="OrthoDB" id="202672at2759"/>
<evidence type="ECO:0000256" key="2">
    <source>
        <dbReference type="ARBA" id="ARBA00022692"/>
    </source>
</evidence>
<keyword evidence="8" id="KW-1185">Reference proteome</keyword>
<dbReference type="InterPro" id="IPR024512">
    <property type="entry name" value="Ser_palmitoyltrfase_ssu-like"/>
</dbReference>
<gene>
    <name evidence="7" type="ORF">PNOK_0722300</name>
</gene>
<dbReference type="InParanoid" id="A0A286UC88"/>
<evidence type="ECO:0000256" key="5">
    <source>
        <dbReference type="ARBA" id="ARBA00023136"/>
    </source>
</evidence>
<evidence type="ECO:0000313" key="7">
    <source>
        <dbReference type="EMBL" id="PAV17159.1"/>
    </source>
</evidence>
<accession>A0A286UC88</accession>
<sequence>MSHHITQDHWQETSNKKKEYVQPDGFFASSLWRLWIKTKTTFALSMMEPWEILLIFVITITMTMFVTVGLFRYFPHSIVSATRRANYYFSGADSFASAAVESFKSDDWMTNGRSTEL</sequence>
<comment type="caution">
    <text evidence="7">The sequence shown here is derived from an EMBL/GenBank/DDBJ whole genome shotgun (WGS) entry which is preliminary data.</text>
</comment>
<dbReference type="GO" id="GO:0005789">
    <property type="term" value="C:endoplasmic reticulum membrane"/>
    <property type="evidence" value="ECO:0007669"/>
    <property type="project" value="UniProtKB-SubCell"/>
</dbReference>
<evidence type="ECO:0000256" key="6">
    <source>
        <dbReference type="SAM" id="Phobius"/>
    </source>
</evidence>
<dbReference type="Pfam" id="PF11779">
    <property type="entry name" value="SPT_ssu-like"/>
    <property type="match status" value="1"/>
</dbReference>
<dbReference type="AlphaFoldDB" id="A0A286UC88"/>
<name>A0A286UC88_9AGAM</name>
<keyword evidence="5 6" id="KW-0472">Membrane</keyword>
<protein>
    <submittedName>
        <fullName evidence="7">Uncharacterized protein</fullName>
    </submittedName>
</protein>
<evidence type="ECO:0000256" key="4">
    <source>
        <dbReference type="ARBA" id="ARBA00022989"/>
    </source>
</evidence>
<reference evidence="7 8" key="1">
    <citation type="journal article" date="2017" name="Mol. Ecol.">
        <title>Comparative and population genomic landscape of Phellinus noxius: A hypervariable fungus causing root rot in trees.</title>
        <authorList>
            <person name="Chung C.L."/>
            <person name="Lee T.J."/>
            <person name="Akiba M."/>
            <person name="Lee H.H."/>
            <person name="Kuo T.H."/>
            <person name="Liu D."/>
            <person name="Ke H.M."/>
            <person name="Yokoi T."/>
            <person name="Roa M.B."/>
            <person name="Lu M.J."/>
            <person name="Chang Y.Y."/>
            <person name="Ann P.J."/>
            <person name="Tsai J.N."/>
            <person name="Chen C.Y."/>
            <person name="Tzean S.S."/>
            <person name="Ota Y."/>
            <person name="Hattori T."/>
            <person name="Sahashi N."/>
            <person name="Liou R.F."/>
            <person name="Kikuchi T."/>
            <person name="Tsai I.J."/>
        </authorList>
    </citation>
    <scope>NUCLEOTIDE SEQUENCE [LARGE SCALE GENOMIC DNA]</scope>
    <source>
        <strain evidence="7 8">FFPRI411160</strain>
    </source>
</reference>
<dbReference type="EMBL" id="NBII01000007">
    <property type="protein sequence ID" value="PAV17159.1"/>
    <property type="molecule type" value="Genomic_DNA"/>
</dbReference>